<keyword evidence="3" id="KW-0255">Endonuclease</keyword>
<evidence type="ECO:0000313" key="4">
    <source>
        <dbReference type="Proteomes" id="UP000019754"/>
    </source>
</evidence>
<name>A0A022KU89_9MICO</name>
<reference evidence="3 4" key="1">
    <citation type="journal article" date="2013" name="Genome Announc.">
        <title>Draft genome sequence of an Actinobacterium, Brachybacterium muris strain UCD-AY4.</title>
        <authorList>
            <person name="Lo J.R."/>
            <person name="Lang J.M."/>
            <person name="Darling A.E."/>
            <person name="Eisen J.A."/>
            <person name="Coil D.A."/>
        </authorList>
    </citation>
    <scope>NUCLEOTIDE SEQUENCE [LARGE SCALE GENOMIC DNA]</scope>
    <source>
        <strain evidence="3 4">UCD-AY4</strain>
    </source>
</reference>
<dbReference type="Gene3D" id="3.90.220.20">
    <property type="entry name" value="DNA methylase specificity domains"/>
    <property type="match status" value="2"/>
</dbReference>
<keyword evidence="2" id="KW-0238">DNA-binding</keyword>
<dbReference type="InterPro" id="IPR051212">
    <property type="entry name" value="Type-I_RE_S_subunit"/>
</dbReference>
<protein>
    <submittedName>
        <fullName evidence="3">Restriction endonuclease subunit S</fullName>
    </submittedName>
</protein>
<dbReference type="GO" id="GO:0004519">
    <property type="term" value="F:endonuclease activity"/>
    <property type="evidence" value="ECO:0007669"/>
    <property type="project" value="UniProtKB-KW"/>
</dbReference>
<keyword evidence="3" id="KW-0540">Nuclease</keyword>
<organism evidence="3 4">
    <name type="scientific">Brachybacterium muris UCD-AY4</name>
    <dbReference type="NCBI Taxonomy" id="1249481"/>
    <lineage>
        <taxon>Bacteria</taxon>
        <taxon>Bacillati</taxon>
        <taxon>Actinomycetota</taxon>
        <taxon>Actinomycetes</taxon>
        <taxon>Micrococcales</taxon>
        <taxon>Dermabacteraceae</taxon>
        <taxon>Brachybacterium</taxon>
    </lineage>
</organism>
<dbReference type="GO" id="GO:0009307">
    <property type="term" value="P:DNA restriction-modification system"/>
    <property type="evidence" value="ECO:0007669"/>
    <property type="project" value="UniProtKB-KW"/>
</dbReference>
<dbReference type="Proteomes" id="UP000019754">
    <property type="component" value="Unassembled WGS sequence"/>
</dbReference>
<proteinExistence type="predicted"/>
<dbReference type="PANTHER" id="PTHR43140">
    <property type="entry name" value="TYPE-1 RESTRICTION ENZYME ECOKI SPECIFICITY PROTEIN"/>
    <property type="match status" value="1"/>
</dbReference>
<dbReference type="SUPFAM" id="SSF116734">
    <property type="entry name" value="DNA methylase specificity domain"/>
    <property type="match status" value="1"/>
</dbReference>
<dbReference type="InterPro" id="IPR044946">
    <property type="entry name" value="Restrct_endonuc_typeI_TRD_sf"/>
</dbReference>
<accession>A0A022KU89</accession>
<dbReference type="RefSeq" id="WP_017825021.1">
    <property type="nucleotide sequence ID" value="NZ_KB403093.1"/>
</dbReference>
<dbReference type="GO" id="GO:0003677">
    <property type="term" value="F:DNA binding"/>
    <property type="evidence" value="ECO:0007669"/>
    <property type="project" value="UniProtKB-KW"/>
</dbReference>
<keyword evidence="4" id="KW-1185">Reference proteome</keyword>
<dbReference type="OrthoDB" id="3197085at2"/>
<dbReference type="PANTHER" id="PTHR43140:SF1">
    <property type="entry name" value="TYPE I RESTRICTION ENZYME ECOKI SPECIFICITY SUBUNIT"/>
    <property type="match status" value="1"/>
</dbReference>
<evidence type="ECO:0000256" key="1">
    <source>
        <dbReference type="ARBA" id="ARBA00022747"/>
    </source>
</evidence>
<evidence type="ECO:0000256" key="2">
    <source>
        <dbReference type="ARBA" id="ARBA00023125"/>
    </source>
</evidence>
<dbReference type="EMBL" id="AORC01000008">
    <property type="protein sequence ID" value="EYT49658.1"/>
    <property type="molecule type" value="Genomic_DNA"/>
</dbReference>
<dbReference type="AlphaFoldDB" id="A0A022KU89"/>
<sequence length="307" mass="33732">MPRTEWQSLREITIAAPPELTQRAIADYLDHETAEIDALIANQLDALRLLSRRWESELVRIVQTGAGNEIRATGVDTWPQAPTTWRQTRLKATIISARNGAWGTEPGTGEVNARCIRVADFDKIHGSIHDMNTTSRSYPEAIVSESSLQLGDLIIEKSGGGPTTPVGNVVRYTGPGGEMYSNFVARIKVAHGVHSAYALRLHQALYASGVTTRSIKQTTGIQNLDSTSYFNEPIFLPPRAEQQRIAEHLEGRRHDIDELGADLTRAIALAKERRAALITAAVTGQIDVTATHRPAAEQLEDDIKELT</sequence>
<evidence type="ECO:0000313" key="3">
    <source>
        <dbReference type="EMBL" id="EYT49658.1"/>
    </source>
</evidence>
<dbReference type="HOGENOM" id="CLU_021095_1_0_11"/>
<dbReference type="REBASE" id="62894">
    <property type="entry name" value="S.BmuAY4ORFDP"/>
</dbReference>
<keyword evidence="3" id="KW-0378">Hydrolase</keyword>
<dbReference type="Gene3D" id="1.10.287.1120">
    <property type="entry name" value="Bipartite methylase S protein"/>
    <property type="match status" value="1"/>
</dbReference>
<keyword evidence="1" id="KW-0680">Restriction system</keyword>
<comment type="caution">
    <text evidence="3">The sequence shown here is derived from an EMBL/GenBank/DDBJ whole genome shotgun (WGS) entry which is preliminary data.</text>
</comment>
<gene>
    <name evidence="3" type="ORF">D641_0107460</name>
</gene>
<dbReference type="STRING" id="1249481.D641_0107460"/>